<dbReference type="InParanoid" id="A0A165LNB2"/>
<feature type="chain" id="PRO_5007861809" evidence="2">
    <location>
        <begin position="23"/>
        <end position="926"/>
    </location>
</feature>
<reference evidence="3 4" key="1">
    <citation type="journal article" date="2016" name="Mol. Biol. Evol.">
        <title>Comparative Genomics of Early-Diverging Mushroom-Forming Fungi Provides Insights into the Origins of Lignocellulose Decay Capabilities.</title>
        <authorList>
            <person name="Nagy L.G."/>
            <person name="Riley R."/>
            <person name="Tritt A."/>
            <person name="Adam C."/>
            <person name="Daum C."/>
            <person name="Floudas D."/>
            <person name="Sun H."/>
            <person name="Yadav J.S."/>
            <person name="Pangilinan J."/>
            <person name="Larsson K.H."/>
            <person name="Matsuura K."/>
            <person name="Barry K."/>
            <person name="Labutti K."/>
            <person name="Kuo R."/>
            <person name="Ohm R.A."/>
            <person name="Bhattacharya S.S."/>
            <person name="Shirouzu T."/>
            <person name="Yoshinaga Y."/>
            <person name="Martin F.M."/>
            <person name="Grigoriev I.V."/>
            <person name="Hibbett D.S."/>
        </authorList>
    </citation>
    <scope>NUCLEOTIDE SEQUENCE [LARGE SCALE GENOMIC DNA]</scope>
    <source>
        <strain evidence="3 4">HHB12029</strain>
    </source>
</reference>
<dbReference type="OrthoDB" id="73875at2759"/>
<keyword evidence="2" id="KW-0732">Signal</keyword>
<feature type="signal peptide" evidence="2">
    <location>
        <begin position="1"/>
        <end position="22"/>
    </location>
</feature>
<feature type="compositionally biased region" description="Low complexity" evidence="1">
    <location>
        <begin position="811"/>
        <end position="861"/>
    </location>
</feature>
<keyword evidence="4" id="KW-1185">Reference proteome</keyword>
<sequence>MHSYRKALFLSLFTSAAVGVNAASSSACRGHCVHESRATKDQAGASVIISGPSHTVSDLTSSADWEMIACPKSWPEDQSTTIRLVCTAEDPSASCAHVTEQGAVNTVVRMPAECGSGPFARIAAWDVASDQSIPSDFAAQHGLKAGAEVVEATVDYKFNQIPEGRGKISFDVRAARDPAIRKRLNTAEDVVLVLRDLEEPPAHAPALPQRGAYSSSFEGVADADVVPAADFGIHIPGLPSVHVPIPTALPTVKLPDIPIPTLPSISLPSITVPHIPIPTSLPQIPLPNIDKSDGITVLDLQRNLSLFNTDIGCHFGRTSFDATISVEADLDVQIYGGYAIKISGSFPSHIAEFALAGVLSGKVHTTFNLDMYLNGDVVLPPKKLLDIGVIPGLSIPGIMKLGPSVALELHTDVMLDIQMNAVIPVTWEFERLDFVFPQRLAQPNNGKGDNSKNTANFHMSMAPGDIQASIGIHLLPKLEFGLNILNDVADAELFVGVDVDATYNGNGTIHEDFSMDGCQDVSIGATVEAGVTASVFSFLTSGEYYPIYTKRDTLWSHCSVGADGPATAIYDNGDGTYSNASGDLVNENGQLIDDQGNVIPDEDAADAAPPPVYDEDGQAVPDDQLIIDNGDGTYEDSEGNPVNKDGQRIADSGAVMGCDLDTSDLVDDQGNPIAPEDAIFDNGDGTYSNGKCQTVNEDGQPIDQDGNVIDYEPITDDQGNEIPPDDVVIDNGDGTYSDAYGNPVDQYGGAIDVDENGNVIPVDLTPQAPLDTSQEPADAEVTDDPEFVALTPDQLKSLAVDLVNGLPATVPPAASTDAPAPTATETAPVTDTTDAPVETGVATDAPVPTTTAAPTCRPVTAKRSVKNKKRAAKRSMAKRSKAARSNSTVSALPLQRRTLEFGCYPPSLGGMYMPPITGVSQLAPFY</sequence>
<evidence type="ECO:0000313" key="4">
    <source>
        <dbReference type="Proteomes" id="UP000077266"/>
    </source>
</evidence>
<protein>
    <submittedName>
        <fullName evidence="3">Uncharacterized protein</fullName>
    </submittedName>
</protein>
<dbReference type="Proteomes" id="UP000077266">
    <property type="component" value="Unassembled WGS sequence"/>
</dbReference>
<gene>
    <name evidence="3" type="ORF">EXIGLDRAFT_763771</name>
</gene>
<evidence type="ECO:0000256" key="2">
    <source>
        <dbReference type="SAM" id="SignalP"/>
    </source>
</evidence>
<organism evidence="3 4">
    <name type="scientific">Exidia glandulosa HHB12029</name>
    <dbReference type="NCBI Taxonomy" id="1314781"/>
    <lineage>
        <taxon>Eukaryota</taxon>
        <taxon>Fungi</taxon>
        <taxon>Dikarya</taxon>
        <taxon>Basidiomycota</taxon>
        <taxon>Agaricomycotina</taxon>
        <taxon>Agaricomycetes</taxon>
        <taxon>Auriculariales</taxon>
        <taxon>Exidiaceae</taxon>
        <taxon>Exidia</taxon>
    </lineage>
</organism>
<dbReference type="PROSITE" id="PS51257">
    <property type="entry name" value="PROKAR_LIPOPROTEIN"/>
    <property type="match status" value="1"/>
</dbReference>
<name>A0A165LNB2_EXIGL</name>
<dbReference type="STRING" id="1314781.A0A165LNB2"/>
<feature type="compositionally biased region" description="Basic residues" evidence="1">
    <location>
        <begin position="863"/>
        <end position="882"/>
    </location>
</feature>
<feature type="region of interest" description="Disordered" evidence="1">
    <location>
        <begin position="811"/>
        <end position="891"/>
    </location>
</feature>
<evidence type="ECO:0000313" key="3">
    <source>
        <dbReference type="EMBL" id="KZV98090.1"/>
    </source>
</evidence>
<evidence type="ECO:0000256" key="1">
    <source>
        <dbReference type="SAM" id="MobiDB-lite"/>
    </source>
</evidence>
<dbReference type="AlphaFoldDB" id="A0A165LNB2"/>
<accession>A0A165LNB2</accession>
<proteinExistence type="predicted"/>
<dbReference type="EMBL" id="KV425922">
    <property type="protein sequence ID" value="KZV98090.1"/>
    <property type="molecule type" value="Genomic_DNA"/>
</dbReference>
<feature type="region of interest" description="Disordered" evidence="1">
    <location>
        <begin position="604"/>
        <end position="649"/>
    </location>
</feature>